<feature type="region of interest" description="Disordered" evidence="1">
    <location>
        <begin position="1"/>
        <end position="23"/>
    </location>
</feature>
<dbReference type="RefSeq" id="WP_379873552.1">
    <property type="nucleotide sequence ID" value="NZ_JBHTBH010000014.1"/>
</dbReference>
<evidence type="ECO:0000313" key="2">
    <source>
        <dbReference type="EMBL" id="MFC7330914.1"/>
    </source>
</evidence>
<feature type="region of interest" description="Disordered" evidence="1">
    <location>
        <begin position="51"/>
        <end position="118"/>
    </location>
</feature>
<accession>A0ABW2KLT3</accession>
<feature type="compositionally biased region" description="Basic and acidic residues" evidence="1">
    <location>
        <begin position="7"/>
        <end position="23"/>
    </location>
</feature>
<evidence type="ECO:0000313" key="3">
    <source>
        <dbReference type="Proteomes" id="UP001596540"/>
    </source>
</evidence>
<organism evidence="2 3">
    <name type="scientific">Marinactinospora rubrisoli</name>
    <dbReference type="NCBI Taxonomy" id="2715399"/>
    <lineage>
        <taxon>Bacteria</taxon>
        <taxon>Bacillati</taxon>
        <taxon>Actinomycetota</taxon>
        <taxon>Actinomycetes</taxon>
        <taxon>Streptosporangiales</taxon>
        <taxon>Nocardiopsidaceae</taxon>
        <taxon>Marinactinospora</taxon>
    </lineage>
</organism>
<evidence type="ECO:0000256" key="1">
    <source>
        <dbReference type="SAM" id="MobiDB-lite"/>
    </source>
</evidence>
<dbReference type="Proteomes" id="UP001596540">
    <property type="component" value="Unassembled WGS sequence"/>
</dbReference>
<proteinExistence type="predicted"/>
<protein>
    <submittedName>
        <fullName evidence="2">Uncharacterized protein</fullName>
    </submittedName>
</protein>
<comment type="caution">
    <text evidence="2">The sequence shown here is derived from an EMBL/GenBank/DDBJ whole genome shotgun (WGS) entry which is preliminary data.</text>
</comment>
<gene>
    <name evidence="2" type="ORF">ACFQRF_24570</name>
</gene>
<name>A0ABW2KLT3_9ACTN</name>
<sequence>MWLTITEADRGHPVRARPHADQEAKDIERYGADLEPGAKPSTADVTVFLLAGDPKPGGPVGRRARGAAGTAGDRGGTARVDPAVPAVRHRRIDRFGPSIGHPESVCSTRDPAPAGVPR</sequence>
<reference evidence="3" key="1">
    <citation type="journal article" date="2019" name="Int. J. Syst. Evol. Microbiol.">
        <title>The Global Catalogue of Microorganisms (GCM) 10K type strain sequencing project: providing services to taxonomists for standard genome sequencing and annotation.</title>
        <authorList>
            <consortium name="The Broad Institute Genomics Platform"/>
            <consortium name="The Broad Institute Genome Sequencing Center for Infectious Disease"/>
            <person name="Wu L."/>
            <person name="Ma J."/>
        </authorList>
    </citation>
    <scope>NUCLEOTIDE SEQUENCE [LARGE SCALE GENOMIC DNA]</scope>
    <source>
        <strain evidence="3">CGMCC 4.7382</strain>
    </source>
</reference>
<dbReference type="EMBL" id="JBHTBH010000014">
    <property type="protein sequence ID" value="MFC7330914.1"/>
    <property type="molecule type" value="Genomic_DNA"/>
</dbReference>
<keyword evidence="3" id="KW-1185">Reference proteome</keyword>